<evidence type="ECO:0000313" key="1">
    <source>
        <dbReference type="EMBL" id="KAJ7565977.1"/>
    </source>
</evidence>
<proteinExistence type="predicted"/>
<organism evidence="1 2">
    <name type="scientific">Diphasiastrum complanatum</name>
    <name type="common">Issler's clubmoss</name>
    <name type="synonym">Lycopodium complanatum</name>
    <dbReference type="NCBI Taxonomy" id="34168"/>
    <lineage>
        <taxon>Eukaryota</taxon>
        <taxon>Viridiplantae</taxon>
        <taxon>Streptophyta</taxon>
        <taxon>Embryophyta</taxon>
        <taxon>Tracheophyta</taxon>
        <taxon>Lycopodiopsida</taxon>
        <taxon>Lycopodiales</taxon>
        <taxon>Lycopodiaceae</taxon>
        <taxon>Lycopodioideae</taxon>
        <taxon>Diphasiastrum</taxon>
    </lineage>
</organism>
<dbReference type="EMBL" id="CM055093">
    <property type="protein sequence ID" value="KAJ7565977.1"/>
    <property type="molecule type" value="Genomic_DNA"/>
</dbReference>
<dbReference type="Proteomes" id="UP001162992">
    <property type="component" value="Chromosome 2"/>
</dbReference>
<evidence type="ECO:0000313" key="2">
    <source>
        <dbReference type="Proteomes" id="UP001162992"/>
    </source>
</evidence>
<name>A0ACC2EHL2_DIPCM</name>
<reference evidence="2" key="1">
    <citation type="journal article" date="2024" name="Proc. Natl. Acad. Sci. U.S.A.">
        <title>Extraordinary preservation of gene collinearity over three hundred million years revealed in homosporous lycophytes.</title>
        <authorList>
            <person name="Li C."/>
            <person name="Wickell D."/>
            <person name="Kuo L.Y."/>
            <person name="Chen X."/>
            <person name="Nie B."/>
            <person name="Liao X."/>
            <person name="Peng D."/>
            <person name="Ji J."/>
            <person name="Jenkins J."/>
            <person name="Williams M."/>
            <person name="Shu S."/>
            <person name="Plott C."/>
            <person name="Barry K."/>
            <person name="Rajasekar S."/>
            <person name="Grimwood J."/>
            <person name="Han X."/>
            <person name="Sun S."/>
            <person name="Hou Z."/>
            <person name="He W."/>
            <person name="Dai G."/>
            <person name="Sun C."/>
            <person name="Schmutz J."/>
            <person name="Leebens-Mack J.H."/>
            <person name="Li F.W."/>
            <person name="Wang L."/>
        </authorList>
    </citation>
    <scope>NUCLEOTIDE SEQUENCE [LARGE SCALE GENOMIC DNA]</scope>
    <source>
        <strain evidence="2">cv. PW_Plant_1</strain>
    </source>
</reference>
<accession>A0ACC2EHL2</accession>
<gene>
    <name evidence="1" type="ORF">O6H91_02G083500</name>
</gene>
<keyword evidence="2" id="KW-1185">Reference proteome</keyword>
<sequence>MDRQTLFAVGVKRGSAFCRGMAFCGSQLPLCTIVLHHNSVPVEAHSNTGTPGAALLTNCCFVKRLRVTGQSRGMSALNSLKCRASLGGDGDFDLAGEAAVDDYYSVLGVRSDATSEEIKKAYHECMKVCHPDLSGNHPETTTFCVFVNEVYEVLSDPEQRIVYDEINGYALTAKNPFLDDSRPLDHTFVDEFTCIGCKNCANTAPVAFEIEEEYGRARVVSQMGNPSLVQQAIQTCPVDCIHWVSAPQLALLEDEMRRVERVNVGMMLAGMGYQSPDVFSQASWRWEKRQAQAQMRAKLKMMKERGSSVNGPWWQGIWSEPLGEDGHQHGGNPASQDKAARAAAAARRWREYSRQGIDRRSIGRLPSKKDEKELRKQEVPK</sequence>
<protein>
    <submittedName>
        <fullName evidence="1">Uncharacterized protein</fullName>
    </submittedName>
</protein>
<comment type="caution">
    <text evidence="1">The sequence shown here is derived from an EMBL/GenBank/DDBJ whole genome shotgun (WGS) entry which is preliminary data.</text>
</comment>